<feature type="chain" id="PRO_5045516440" evidence="1">
    <location>
        <begin position="19"/>
        <end position="155"/>
    </location>
</feature>
<proteinExistence type="predicted"/>
<comment type="caution">
    <text evidence="2">The sequence shown here is derived from an EMBL/GenBank/DDBJ whole genome shotgun (WGS) entry which is preliminary data.</text>
</comment>
<sequence>MKTFAAILSATLIALALAKPHERRDVHCGTTDDATLSDCQALVTDKALWDSVFNTGNICHFTNVIYQLVDHEAYNVACHGDCCVYAAGDSAFEDPQGGYLPDRDRTFEEAAGLLGCGDPSTNKINVMQSFSDNHAVCLSNGNGCGDCFDDADYRL</sequence>
<name>A0ABR3G0A2_9AGAR</name>
<accession>A0ABR3G0A2</accession>
<dbReference type="EMBL" id="JBAHYK010000014">
    <property type="protein sequence ID" value="KAL0581217.1"/>
    <property type="molecule type" value="Genomic_DNA"/>
</dbReference>
<evidence type="ECO:0000313" key="2">
    <source>
        <dbReference type="EMBL" id="KAL0581217.1"/>
    </source>
</evidence>
<reference evidence="2 3" key="1">
    <citation type="submission" date="2024-02" db="EMBL/GenBank/DDBJ databases">
        <title>A draft genome for the cacao thread blight pathogen Marasmius crinis-equi.</title>
        <authorList>
            <person name="Cohen S.P."/>
            <person name="Baruah I.K."/>
            <person name="Amoako-Attah I."/>
            <person name="Bukari Y."/>
            <person name="Meinhardt L.W."/>
            <person name="Bailey B.A."/>
        </authorList>
    </citation>
    <scope>NUCLEOTIDE SEQUENCE [LARGE SCALE GENOMIC DNA]</scope>
    <source>
        <strain evidence="2 3">GH-76</strain>
    </source>
</reference>
<dbReference type="Proteomes" id="UP001465976">
    <property type="component" value="Unassembled WGS sequence"/>
</dbReference>
<keyword evidence="3" id="KW-1185">Reference proteome</keyword>
<feature type="signal peptide" evidence="1">
    <location>
        <begin position="1"/>
        <end position="18"/>
    </location>
</feature>
<protein>
    <submittedName>
        <fullName evidence="2">Uncharacterized protein</fullName>
    </submittedName>
</protein>
<evidence type="ECO:0000256" key="1">
    <source>
        <dbReference type="SAM" id="SignalP"/>
    </source>
</evidence>
<gene>
    <name evidence="2" type="ORF">V5O48_000805</name>
</gene>
<evidence type="ECO:0000313" key="3">
    <source>
        <dbReference type="Proteomes" id="UP001465976"/>
    </source>
</evidence>
<keyword evidence="1" id="KW-0732">Signal</keyword>
<organism evidence="2 3">
    <name type="scientific">Marasmius crinis-equi</name>
    <dbReference type="NCBI Taxonomy" id="585013"/>
    <lineage>
        <taxon>Eukaryota</taxon>
        <taxon>Fungi</taxon>
        <taxon>Dikarya</taxon>
        <taxon>Basidiomycota</taxon>
        <taxon>Agaricomycotina</taxon>
        <taxon>Agaricomycetes</taxon>
        <taxon>Agaricomycetidae</taxon>
        <taxon>Agaricales</taxon>
        <taxon>Marasmiineae</taxon>
        <taxon>Marasmiaceae</taxon>
        <taxon>Marasmius</taxon>
    </lineage>
</organism>